<reference evidence="4 5" key="1">
    <citation type="submission" date="2016-12" db="EMBL/GenBank/DDBJ databases">
        <title>Genome sequencing of Methylocaldum marinum.</title>
        <authorList>
            <person name="Takeuchi M."/>
            <person name="Kamagata Y."/>
            <person name="Hiraoka S."/>
            <person name="Oshima K."/>
            <person name="Hattori M."/>
            <person name="Iwasaki W."/>
        </authorList>
    </citation>
    <scope>NUCLEOTIDE SEQUENCE [LARGE SCALE GENOMIC DNA]</scope>
    <source>
        <strain evidence="4 5">S8</strain>
    </source>
</reference>
<proteinExistence type="predicted"/>
<evidence type="ECO:0000259" key="3">
    <source>
        <dbReference type="PROSITE" id="PS51384"/>
    </source>
</evidence>
<dbReference type="InterPro" id="IPR006058">
    <property type="entry name" value="2Fe2S_fd_BS"/>
</dbReference>
<dbReference type="GO" id="GO:0051537">
    <property type="term" value="F:2 iron, 2 sulfur cluster binding"/>
    <property type="evidence" value="ECO:0007669"/>
    <property type="project" value="InterPro"/>
</dbReference>
<dbReference type="PRINTS" id="PR00410">
    <property type="entry name" value="PHEHYDRXLASE"/>
</dbReference>
<dbReference type="PROSITE" id="PS51085">
    <property type="entry name" value="2FE2S_FER_2"/>
    <property type="match status" value="1"/>
</dbReference>
<feature type="domain" description="FAD-binding FR-type" evidence="3">
    <location>
        <begin position="105"/>
        <end position="210"/>
    </location>
</feature>
<dbReference type="Gene3D" id="3.40.50.80">
    <property type="entry name" value="Nucleotide-binding domain of ferredoxin-NADP reductase (FNR) module"/>
    <property type="match status" value="1"/>
</dbReference>
<dbReference type="OrthoDB" id="9806195at2"/>
<dbReference type="KEGG" id="mmai:sS8_1773"/>
<evidence type="ECO:0000259" key="2">
    <source>
        <dbReference type="PROSITE" id="PS51085"/>
    </source>
</evidence>
<dbReference type="GO" id="GO:0004497">
    <property type="term" value="F:monooxygenase activity"/>
    <property type="evidence" value="ECO:0007669"/>
    <property type="project" value="UniProtKB-KW"/>
</dbReference>
<dbReference type="Pfam" id="PF00111">
    <property type="entry name" value="Fer2"/>
    <property type="match status" value="1"/>
</dbReference>
<dbReference type="InterPro" id="IPR054950">
    <property type="entry name" value="MethMoxCompC"/>
</dbReference>
<evidence type="ECO:0000313" key="5">
    <source>
        <dbReference type="Proteomes" id="UP000266313"/>
    </source>
</evidence>
<protein>
    <submittedName>
        <fullName evidence="4">Methane monooxygenase</fullName>
    </submittedName>
</protein>
<dbReference type="SUPFAM" id="SSF52343">
    <property type="entry name" value="Ferredoxin reductase-like, C-terminal NADP-linked domain"/>
    <property type="match status" value="1"/>
</dbReference>
<dbReference type="CDD" id="cd00207">
    <property type="entry name" value="fer2"/>
    <property type="match status" value="1"/>
</dbReference>
<dbReference type="Gene3D" id="3.10.20.30">
    <property type="match status" value="1"/>
</dbReference>
<dbReference type="CDD" id="cd06210">
    <property type="entry name" value="MMO_FAD_NAD_binding"/>
    <property type="match status" value="1"/>
</dbReference>
<dbReference type="InterPro" id="IPR001709">
    <property type="entry name" value="Flavoprot_Pyr_Nucl_cyt_Rdtase"/>
</dbReference>
<dbReference type="InterPro" id="IPR008333">
    <property type="entry name" value="Cbr1-like_FAD-bd_dom"/>
</dbReference>
<dbReference type="PROSITE" id="PS00197">
    <property type="entry name" value="2FE2S_FER_1"/>
    <property type="match status" value="1"/>
</dbReference>
<dbReference type="PRINTS" id="PR00371">
    <property type="entry name" value="FPNCR"/>
</dbReference>
<dbReference type="InterPro" id="IPR039261">
    <property type="entry name" value="FNR_nucleotide-bd"/>
</dbReference>
<dbReference type="InterPro" id="IPR001433">
    <property type="entry name" value="OxRdtase_FAD/NAD-bd"/>
</dbReference>
<accession>A0A250KPY1</accession>
<dbReference type="PANTHER" id="PTHR47354">
    <property type="entry name" value="NADH OXIDOREDUCTASE HCR"/>
    <property type="match status" value="1"/>
</dbReference>
<dbReference type="InterPro" id="IPR017938">
    <property type="entry name" value="Riboflavin_synthase-like_b-brl"/>
</dbReference>
<organism evidence="4 5">
    <name type="scientific">Methylocaldum marinum</name>
    <dbReference type="NCBI Taxonomy" id="1432792"/>
    <lineage>
        <taxon>Bacteria</taxon>
        <taxon>Pseudomonadati</taxon>
        <taxon>Pseudomonadota</taxon>
        <taxon>Gammaproteobacteria</taxon>
        <taxon>Methylococcales</taxon>
        <taxon>Methylococcaceae</taxon>
        <taxon>Methylocaldum</taxon>
    </lineage>
</organism>
<dbReference type="AlphaFoldDB" id="A0A250KPY1"/>
<keyword evidence="4" id="KW-0503">Monooxygenase</keyword>
<dbReference type="SUPFAM" id="SSF54292">
    <property type="entry name" value="2Fe-2S ferredoxin-like"/>
    <property type="match status" value="1"/>
</dbReference>
<evidence type="ECO:0000256" key="1">
    <source>
        <dbReference type="ARBA" id="ARBA00034078"/>
    </source>
</evidence>
<name>A0A250KPY1_9GAMM</name>
<sequence>MIIHVITLTTRDGQQVRFTCETEQNLLAAAEEEGIVLPSLCRDGGCGACLCTRVDGDYHLDSYNPQALPPDAAARGDLLLCRAHPQSDLSLEAPYDFDRIRFEALASRPAEIVELAPIAENTVRLLLRLQPDSSGGQAAEFEPGQYMSLEIPDSGISRAYSIANTSNWTGELEFLIRLQPGGTFSTYLEREAKTGQRIDVRGPSGHFVLQAQSLRPRYFVGGGTGLAPLLSMLRHMAELQEPQPARLYFGVNREAELFCLNTLQELSQTLPQLKIELCVWHPEPSWTGFRGTPVDALRRDLEQGGPVPDLYLCGPPALIDAATETARAFGISDEHIFSERFLPSN</sequence>
<dbReference type="InterPro" id="IPR036010">
    <property type="entry name" value="2Fe-2S_ferredoxin-like_sf"/>
</dbReference>
<dbReference type="EMBL" id="AP017928">
    <property type="protein sequence ID" value="BBA33730.1"/>
    <property type="molecule type" value="Genomic_DNA"/>
</dbReference>
<dbReference type="SUPFAM" id="SSF63380">
    <property type="entry name" value="Riboflavin synthase domain-like"/>
    <property type="match status" value="1"/>
</dbReference>
<dbReference type="Pfam" id="PF00970">
    <property type="entry name" value="FAD_binding_6"/>
    <property type="match status" value="1"/>
</dbReference>
<dbReference type="RefSeq" id="WP_119629295.1">
    <property type="nucleotide sequence ID" value="NZ_AP017928.1"/>
</dbReference>
<dbReference type="PROSITE" id="PS51384">
    <property type="entry name" value="FAD_FR"/>
    <property type="match status" value="1"/>
</dbReference>
<dbReference type="InterPro" id="IPR017927">
    <property type="entry name" value="FAD-bd_FR_type"/>
</dbReference>
<dbReference type="Proteomes" id="UP000266313">
    <property type="component" value="Chromosome"/>
</dbReference>
<dbReference type="PANTHER" id="PTHR47354:SF5">
    <property type="entry name" value="PROTEIN RFBI"/>
    <property type="match status" value="1"/>
</dbReference>
<dbReference type="Pfam" id="PF00175">
    <property type="entry name" value="NAD_binding_1"/>
    <property type="match status" value="1"/>
</dbReference>
<evidence type="ECO:0000313" key="4">
    <source>
        <dbReference type="EMBL" id="BBA33730.1"/>
    </source>
</evidence>
<dbReference type="InterPro" id="IPR001041">
    <property type="entry name" value="2Fe-2S_ferredoxin-type"/>
</dbReference>
<keyword evidence="5" id="KW-1185">Reference proteome</keyword>
<feature type="domain" description="2Fe-2S ferredoxin-type" evidence="2">
    <location>
        <begin position="4"/>
        <end position="97"/>
    </location>
</feature>
<keyword evidence="4" id="KW-0560">Oxidoreductase</keyword>
<gene>
    <name evidence="4" type="ORF">sS8_1773</name>
</gene>
<dbReference type="InterPro" id="IPR012675">
    <property type="entry name" value="Beta-grasp_dom_sf"/>
</dbReference>
<dbReference type="NCBIfam" id="NF045803">
    <property type="entry name" value="MethMoxFADbindMmoC"/>
    <property type="match status" value="1"/>
</dbReference>
<dbReference type="InterPro" id="IPR050415">
    <property type="entry name" value="MRET"/>
</dbReference>
<dbReference type="Gene3D" id="2.40.30.10">
    <property type="entry name" value="Translation factors"/>
    <property type="match status" value="1"/>
</dbReference>
<comment type="cofactor">
    <cofactor evidence="1">
        <name>[2Fe-2S] cluster</name>
        <dbReference type="ChEBI" id="CHEBI:190135"/>
    </cofactor>
</comment>